<dbReference type="InterPro" id="IPR045473">
    <property type="entry name" value="ASM_C"/>
</dbReference>
<feature type="signal peptide" evidence="6">
    <location>
        <begin position="1"/>
        <end position="17"/>
    </location>
</feature>
<dbReference type="GO" id="GO:0005615">
    <property type="term" value="C:extracellular space"/>
    <property type="evidence" value="ECO:0007669"/>
    <property type="project" value="TreeGrafter"/>
</dbReference>
<dbReference type="InterPro" id="IPR029052">
    <property type="entry name" value="Metallo-depent_PP-like"/>
</dbReference>
<evidence type="ECO:0000256" key="5">
    <source>
        <dbReference type="ARBA" id="ARBA00023180"/>
    </source>
</evidence>
<evidence type="ECO:0000259" key="8">
    <source>
        <dbReference type="Pfam" id="PF19272"/>
    </source>
</evidence>
<feature type="domain" description="Sphingomyelin phosphodiesterase C-terminal" evidence="8">
    <location>
        <begin position="293"/>
        <end position="429"/>
    </location>
</feature>
<dbReference type="Pfam" id="PF19272">
    <property type="entry name" value="ASMase_C"/>
    <property type="match status" value="1"/>
</dbReference>
<dbReference type="InterPro" id="IPR004843">
    <property type="entry name" value="Calcineurin-like_PHP"/>
</dbReference>
<keyword evidence="5" id="KW-0325">Glycoprotein</keyword>
<name>A0AA36DP35_CYLNA</name>
<evidence type="ECO:0000259" key="7">
    <source>
        <dbReference type="Pfam" id="PF00149"/>
    </source>
</evidence>
<gene>
    <name evidence="9" type="ORF">CYNAS_LOCUS2368</name>
</gene>
<evidence type="ECO:0000313" key="9">
    <source>
        <dbReference type="EMBL" id="CAJ0590385.1"/>
    </source>
</evidence>
<evidence type="ECO:0000313" key="10">
    <source>
        <dbReference type="Proteomes" id="UP001176961"/>
    </source>
</evidence>
<sequence>MIPNIFLLILLPTTCSALKILQVTDFHLDVDYSVKGDNQKMCHGNSSNATLGTFGDYMCDAPVSLAERTLAEAYRVIHEPDLVLWTGDSIPHIDDYDWAYVNKTMELMTSSVFARFPNSKILPVFGNHDYSPANAFDKNSVLYKTCWEQWRKKIGDSEKDRFLLGGYYKFPFLNTTILVLNTNLYYKPNKAYDNFTSKEDPADQFAFMETELLSAFKCRQSASPNCSRTVHIVAHIAPGVFERTPGFSWFRDPYNEKFLDLTVRYADVIGLMIFGHHHTDTFHLVKDASGKTVQFMLMAPAVTPWFSSLDGAGANNPAFRIYDVNTDGLLNDISTYYINLTELNKNDSAKFELEYSFKTAYNITSAIDIAAMEKLLERIKTDDNVFKKYIDYNSVLWDPKMPEAKFRAAQLCSMEFADYPRYDNCMKPYNFSPSNRMFATITLLLLLFTIWT</sequence>
<comment type="similarity">
    <text evidence="2">Belongs to the acid sphingomyelinase family.</text>
</comment>
<accession>A0AA36DP35</accession>
<evidence type="ECO:0000256" key="6">
    <source>
        <dbReference type="SAM" id="SignalP"/>
    </source>
</evidence>
<proteinExistence type="inferred from homology"/>
<dbReference type="EMBL" id="CATQJL010000001">
    <property type="protein sequence ID" value="CAJ0590385.1"/>
    <property type="molecule type" value="Genomic_DNA"/>
</dbReference>
<dbReference type="AlphaFoldDB" id="A0AA36DP35"/>
<dbReference type="Proteomes" id="UP001176961">
    <property type="component" value="Unassembled WGS sequence"/>
</dbReference>
<reference evidence="9" key="1">
    <citation type="submission" date="2023-07" db="EMBL/GenBank/DDBJ databases">
        <authorList>
            <consortium name="CYATHOMIX"/>
        </authorList>
    </citation>
    <scope>NUCLEOTIDE SEQUENCE</scope>
    <source>
        <strain evidence="9">N/A</strain>
    </source>
</reference>
<keyword evidence="4" id="KW-0378">Hydrolase</keyword>
<dbReference type="PANTHER" id="PTHR10340:SF57">
    <property type="entry name" value="METALLOPHOS DOMAIN-CONTAINING PROTEIN"/>
    <property type="match status" value="1"/>
</dbReference>
<organism evidence="9 10">
    <name type="scientific">Cylicocyclus nassatus</name>
    <name type="common">Nematode worm</name>
    <dbReference type="NCBI Taxonomy" id="53992"/>
    <lineage>
        <taxon>Eukaryota</taxon>
        <taxon>Metazoa</taxon>
        <taxon>Ecdysozoa</taxon>
        <taxon>Nematoda</taxon>
        <taxon>Chromadorea</taxon>
        <taxon>Rhabditida</taxon>
        <taxon>Rhabditina</taxon>
        <taxon>Rhabditomorpha</taxon>
        <taxon>Strongyloidea</taxon>
        <taxon>Strongylidae</taxon>
        <taxon>Cylicocyclus</taxon>
    </lineage>
</organism>
<evidence type="ECO:0000256" key="3">
    <source>
        <dbReference type="ARBA" id="ARBA00022525"/>
    </source>
</evidence>
<dbReference type="PANTHER" id="PTHR10340">
    <property type="entry name" value="SPHINGOMYELIN PHOSPHODIESTERASE"/>
    <property type="match status" value="1"/>
</dbReference>
<keyword evidence="10" id="KW-1185">Reference proteome</keyword>
<feature type="domain" description="Calcineurin-like phosphoesterase" evidence="7">
    <location>
        <begin position="18"/>
        <end position="279"/>
    </location>
</feature>
<evidence type="ECO:0000256" key="2">
    <source>
        <dbReference type="ARBA" id="ARBA00008234"/>
    </source>
</evidence>
<keyword evidence="6" id="KW-0732">Signal</keyword>
<feature type="chain" id="PRO_5041237858" evidence="6">
    <location>
        <begin position="18"/>
        <end position="452"/>
    </location>
</feature>
<dbReference type="GO" id="GO:0008081">
    <property type="term" value="F:phosphoric diester hydrolase activity"/>
    <property type="evidence" value="ECO:0007669"/>
    <property type="project" value="TreeGrafter"/>
</dbReference>
<comment type="subcellular location">
    <subcellularLocation>
        <location evidence="1">Secreted</location>
    </subcellularLocation>
</comment>
<protein>
    <submittedName>
        <fullName evidence="9">Uncharacterized protein</fullName>
    </submittedName>
</protein>
<keyword evidence="3" id="KW-0964">Secreted</keyword>
<dbReference type="SUPFAM" id="SSF56300">
    <property type="entry name" value="Metallo-dependent phosphatases"/>
    <property type="match status" value="1"/>
</dbReference>
<evidence type="ECO:0000256" key="1">
    <source>
        <dbReference type="ARBA" id="ARBA00004613"/>
    </source>
</evidence>
<dbReference type="Gene3D" id="3.60.21.10">
    <property type="match status" value="1"/>
</dbReference>
<evidence type="ECO:0000256" key="4">
    <source>
        <dbReference type="ARBA" id="ARBA00022801"/>
    </source>
</evidence>
<comment type="caution">
    <text evidence="9">The sequence shown here is derived from an EMBL/GenBank/DDBJ whole genome shotgun (WGS) entry which is preliminary data.</text>
</comment>
<dbReference type="Pfam" id="PF00149">
    <property type="entry name" value="Metallophos"/>
    <property type="match status" value="1"/>
</dbReference>